<dbReference type="SUPFAM" id="SSF52113">
    <property type="entry name" value="BRCT domain"/>
    <property type="match status" value="1"/>
</dbReference>
<dbReference type="GO" id="GO:0005737">
    <property type="term" value="C:cytoplasm"/>
    <property type="evidence" value="ECO:0007669"/>
    <property type="project" value="TreeGrafter"/>
</dbReference>
<dbReference type="InterPro" id="IPR031273">
    <property type="entry name" value="PARP4"/>
</dbReference>
<accession>A0A8B6HLQ4</accession>
<dbReference type="EMBL" id="UYJE01010285">
    <property type="protein sequence ID" value="VDI81651.1"/>
    <property type="molecule type" value="Genomic_DNA"/>
</dbReference>
<protein>
    <recommendedName>
        <fullName evidence="1">BRCT domain-containing protein</fullName>
    </recommendedName>
</protein>
<name>A0A8B6HLQ4_MYTGA</name>
<evidence type="ECO:0000259" key="1">
    <source>
        <dbReference type="Pfam" id="PF00533"/>
    </source>
</evidence>
<gene>
    <name evidence="2" type="ORF">MGAL_10B077602</name>
</gene>
<dbReference type="AlphaFoldDB" id="A0A8B6HLQ4"/>
<dbReference type="InterPro" id="IPR036420">
    <property type="entry name" value="BRCT_dom_sf"/>
</dbReference>
<dbReference type="PANTHER" id="PTHR46530:SF1">
    <property type="entry name" value="PROTEIN MONO-ADP-RIBOSYLTRANSFERASE PARP4"/>
    <property type="match status" value="1"/>
</dbReference>
<reference evidence="2" key="1">
    <citation type="submission" date="2018-11" db="EMBL/GenBank/DDBJ databases">
        <authorList>
            <person name="Alioto T."/>
            <person name="Alioto T."/>
        </authorList>
    </citation>
    <scope>NUCLEOTIDE SEQUENCE</scope>
</reference>
<proteinExistence type="predicted"/>
<dbReference type="PANTHER" id="PTHR46530">
    <property type="entry name" value="PROTEIN MONO-ADP-RIBOSYLTRANSFERASE PARP4"/>
    <property type="match status" value="1"/>
</dbReference>
<dbReference type="InterPro" id="IPR001357">
    <property type="entry name" value="BRCT_dom"/>
</dbReference>
<dbReference type="Pfam" id="PF00533">
    <property type="entry name" value="BRCT"/>
    <property type="match status" value="1"/>
</dbReference>
<dbReference type="Proteomes" id="UP000596742">
    <property type="component" value="Unassembled WGS sequence"/>
</dbReference>
<sequence length="78" mass="8936">MGELGLFHNNTVVLQLPSSMPFKEKMSWKKKITSNGGTLSYIVTKKVSFVVVFEDIVEKSSYKIRQCQKYHIPLVQSL</sequence>
<feature type="non-terminal residue" evidence="2">
    <location>
        <position position="78"/>
    </location>
</feature>
<evidence type="ECO:0000313" key="3">
    <source>
        <dbReference type="Proteomes" id="UP000596742"/>
    </source>
</evidence>
<comment type="caution">
    <text evidence="2">The sequence shown here is derived from an EMBL/GenBank/DDBJ whole genome shotgun (WGS) entry which is preliminary data.</text>
</comment>
<dbReference type="Gene3D" id="3.40.50.10190">
    <property type="entry name" value="BRCT domain"/>
    <property type="match status" value="1"/>
</dbReference>
<organism evidence="2 3">
    <name type="scientific">Mytilus galloprovincialis</name>
    <name type="common">Mediterranean mussel</name>
    <dbReference type="NCBI Taxonomy" id="29158"/>
    <lineage>
        <taxon>Eukaryota</taxon>
        <taxon>Metazoa</taxon>
        <taxon>Spiralia</taxon>
        <taxon>Lophotrochozoa</taxon>
        <taxon>Mollusca</taxon>
        <taxon>Bivalvia</taxon>
        <taxon>Autobranchia</taxon>
        <taxon>Pteriomorphia</taxon>
        <taxon>Mytilida</taxon>
        <taxon>Mytiloidea</taxon>
        <taxon>Mytilidae</taxon>
        <taxon>Mytilinae</taxon>
        <taxon>Mytilus</taxon>
    </lineage>
</organism>
<dbReference type="OrthoDB" id="1729737at2759"/>
<evidence type="ECO:0000313" key="2">
    <source>
        <dbReference type="EMBL" id="VDI81651.1"/>
    </source>
</evidence>
<dbReference type="GO" id="GO:0003950">
    <property type="term" value="F:NAD+ poly-ADP-ribosyltransferase activity"/>
    <property type="evidence" value="ECO:0007669"/>
    <property type="project" value="InterPro"/>
</dbReference>
<feature type="domain" description="BRCT" evidence="1">
    <location>
        <begin position="5"/>
        <end position="75"/>
    </location>
</feature>
<keyword evidence="3" id="KW-1185">Reference proteome</keyword>